<dbReference type="InterPro" id="IPR037069">
    <property type="entry name" value="AcylCoA_DH/ox_N_sf"/>
</dbReference>
<gene>
    <name evidence="11" type="ORF">FB471_5425</name>
</gene>
<comment type="cofactor">
    <cofactor evidence="1 6">
        <name>FAD</name>
        <dbReference type="ChEBI" id="CHEBI:57692"/>
    </cofactor>
</comment>
<keyword evidence="7" id="KW-0812">Transmembrane</keyword>
<sequence length="393" mass="43441">MKRCLTDRQREFVDMAAGLADRFAERAAEHDRDNSFPYENYEDMREAGFLRISLPEELGGLGGGMADILPAIERLAMGDGATALAVNMHISPLGQWSSVWRRTGDERLAKFLRLAAEDKLVWAAVTSEIGTPNLMTDARTTASRVEGGYLLNGRKNFGTNTSVATHCSTTARYEDPELGPRLMLFRVALDDPAVTIHQTWDMMGMRATQSNDVEYKDLFVPDESLVHSLPVGYLDARVMETVFAWAMPAFGAVYSGVAAGALDWAKRQVIRRGLATSTRVQDTVAECEILLESSRSVLYRHADEFGSRRALEELTVQEGLSRCALVKYVCTNNATEIFSKLVDAVGGASYVRKLPFERMWRDVQAGLFMPFANYAAKELIGATALDVELAPST</sequence>
<comment type="similarity">
    <text evidence="2 6">Belongs to the acyl-CoA dehydrogenase family.</text>
</comment>
<dbReference type="OrthoDB" id="2986495at2"/>
<feature type="domain" description="Acyl-CoA dehydrogenase/oxidase C-terminal" evidence="8">
    <location>
        <begin position="239"/>
        <end position="365"/>
    </location>
</feature>
<evidence type="ECO:0000256" key="5">
    <source>
        <dbReference type="ARBA" id="ARBA00023002"/>
    </source>
</evidence>
<dbReference type="Gene3D" id="2.40.110.10">
    <property type="entry name" value="Butyryl-CoA Dehydrogenase, subunit A, domain 2"/>
    <property type="match status" value="1"/>
</dbReference>
<keyword evidence="7" id="KW-1133">Transmembrane helix</keyword>
<dbReference type="GO" id="GO:0003995">
    <property type="term" value="F:acyl-CoA dehydrogenase activity"/>
    <property type="evidence" value="ECO:0007669"/>
    <property type="project" value="TreeGrafter"/>
</dbReference>
<evidence type="ECO:0000259" key="10">
    <source>
        <dbReference type="Pfam" id="PF02771"/>
    </source>
</evidence>
<dbReference type="EMBL" id="VFML01000001">
    <property type="protein sequence ID" value="TQJ05588.1"/>
    <property type="molecule type" value="Genomic_DNA"/>
</dbReference>
<keyword evidence="7" id="KW-0472">Membrane</keyword>
<evidence type="ECO:0000256" key="3">
    <source>
        <dbReference type="ARBA" id="ARBA00022630"/>
    </source>
</evidence>
<dbReference type="InterPro" id="IPR006091">
    <property type="entry name" value="Acyl-CoA_Oxase/DH_mid-dom"/>
</dbReference>
<dbReference type="RefSeq" id="WP_142001093.1">
    <property type="nucleotide sequence ID" value="NZ_VFML01000001.1"/>
</dbReference>
<keyword evidence="4 6" id="KW-0274">FAD</keyword>
<dbReference type="InterPro" id="IPR009100">
    <property type="entry name" value="AcylCoA_DH/oxidase_NM_dom_sf"/>
</dbReference>
<name>A0A542DR53_AMYCI</name>
<keyword evidence="3 6" id="KW-0285">Flavoprotein</keyword>
<evidence type="ECO:0000259" key="9">
    <source>
        <dbReference type="Pfam" id="PF02770"/>
    </source>
</evidence>
<reference evidence="11 12" key="1">
    <citation type="submission" date="2019-06" db="EMBL/GenBank/DDBJ databases">
        <title>Sequencing the genomes of 1000 actinobacteria strains.</title>
        <authorList>
            <person name="Klenk H.-P."/>
        </authorList>
    </citation>
    <scope>NUCLEOTIDE SEQUENCE [LARGE SCALE GENOMIC DNA]</scope>
    <source>
        <strain evidence="11 12">DSM 45679</strain>
    </source>
</reference>
<evidence type="ECO:0000256" key="6">
    <source>
        <dbReference type="RuleBase" id="RU362125"/>
    </source>
</evidence>
<proteinExistence type="inferred from homology"/>
<organism evidence="11 12">
    <name type="scientific">Amycolatopsis cihanbeyliensis</name>
    <dbReference type="NCBI Taxonomy" id="1128664"/>
    <lineage>
        <taxon>Bacteria</taxon>
        <taxon>Bacillati</taxon>
        <taxon>Actinomycetota</taxon>
        <taxon>Actinomycetes</taxon>
        <taxon>Pseudonocardiales</taxon>
        <taxon>Pseudonocardiaceae</taxon>
        <taxon>Amycolatopsis</taxon>
    </lineage>
</organism>
<keyword evidence="12" id="KW-1185">Reference proteome</keyword>
<dbReference type="SUPFAM" id="SSF47203">
    <property type="entry name" value="Acyl-CoA dehydrogenase C-terminal domain-like"/>
    <property type="match status" value="1"/>
</dbReference>
<dbReference type="InterPro" id="IPR009075">
    <property type="entry name" value="AcylCo_DH/oxidase_C"/>
</dbReference>
<dbReference type="InterPro" id="IPR013786">
    <property type="entry name" value="AcylCoA_DH/ox_N"/>
</dbReference>
<feature type="domain" description="Acyl-CoA oxidase/dehydrogenase middle" evidence="9">
    <location>
        <begin position="137"/>
        <end position="217"/>
    </location>
</feature>
<dbReference type="Pfam" id="PF02771">
    <property type="entry name" value="Acyl-CoA_dh_N"/>
    <property type="match status" value="1"/>
</dbReference>
<dbReference type="AlphaFoldDB" id="A0A542DR53"/>
<dbReference type="Gene3D" id="1.20.140.10">
    <property type="entry name" value="Butyryl-CoA Dehydrogenase, subunit A, domain 3"/>
    <property type="match status" value="1"/>
</dbReference>
<dbReference type="InterPro" id="IPR046373">
    <property type="entry name" value="Acyl-CoA_Oxase/DH_mid-dom_sf"/>
</dbReference>
<evidence type="ECO:0000256" key="4">
    <source>
        <dbReference type="ARBA" id="ARBA00022827"/>
    </source>
</evidence>
<dbReference type="PANTHER" id="PTHR43884:SF25">
    <property type="entry name" value="ACYL-COA DEHYDROGENASE YDBM-RELATED"/>
    <property type="match status" value="1"/>
</dbReference>
<dbReference type="Gene3D" id="1.10.540.10">
    <property type="entry name" value="Acyl-CoA dehydrogenase/oxidase, N-terminal domain"/>
    <property type="match status" value="1"/>
</dbReference>
<feature type="transmembrane region" description="Helical" evidence="7">
    <location>
        <begin position="242"/>
        <end position="262"/>
    </location>
</feature>
<dbReference type="Pfam" id="PF02770">
    <property type="entry name" value="Acyl-CoA_dh_M"/>
    <property type="match status" value="1"/>
</dbReference>
<dbReference type="GO" id="GO:0050660">
    <property type="term" value="F:flavin adenine dinucleotide binding"/>
    <property type="evidence" value="ECO:0007669"/>
    <property type="project" value="InterPro"/>
</dbReference>
<dbReference type="PANTHER" id="PTHR43884">
    <property type="entry name" value="ACYL-COA DEHYDROGENASE"/>
    <property type="match status" value="1"/>
</dbReference>
<accession>A0A542DR53</accession>
<dbReference type="Pfam" id="PF00441">
    <property type="entry name" value="Acyl-CoA_dh_1"/>
    <property type="match status" value="1"/>
</dbReference>
<evidence type="ECO:0000313" key="12">
    <source>
        <dbReference type="Proteomes" id="UP000320876"/>
    </source>
</evidence>
<keyword evidence="5 6" id="KW-0560">Oxidoreductase</keyword>
<protein>
    <submittedName>
        <fullName evidence="11">Alkylation response protein AidB-like acyl-CoA dehydrogenase</fullName>
    </submittedName>
</protein>
<dbReference type="PIRSF" id="PIRSF016578">
    <property type="entry name" value="HsaA"/>
    <property type="match status" value="1"/>
</dbReference>
<dbReference type="InterPro" id="IPR036250">
    <property type="entry name" value="AcylCo_DH-like_C"/>
</dbReference>
<dbReference type="SUPFAM" id="SSF56645">
    <property type="entry name" value="Acyl-CoA dehydrogenase NM domain-like"/>
    <property type="match status" value="1"/>
</dbReference>
<evidence type="ECO:0000256" key="1">
    <source>
        <dbReference type="ARBA" id="ARBA00001974"/>
    </source>
</evidence>
<feature type="domain" description="Acyl-CoA dehydrogenase/oxidase N-terminal" evidence="10">
    <location>
        <begin position="6"/>
        <end position="92"/>
    </location>
</feature>
<comment type="caution">
    <text evidence="11">The sequence shown here is derived from an EMBL/GenBank/DDBJ whole genome shotgun (WGS) entry which is preliminary data.</text>
</comment>
<evidence type="ECO:0000313" key="11">
    <source>
        <dbReference type="EMBL" id="TQJ05588.1"/>
    </source>
</evidence>
<evidence type="ECO:0000256" key="2">
    <source>
        <dbReference type="ARBA" id="ARBA00009347"/>
    </source>
</evidence>
<evidence type="ECO:0000259" key="8">
    <source>
        <dbReference type="Pfam" id="PF00441"/>
    </source>
</evidence>
<dbReference type="CDD" id="cd00567">
    <property type="entry name" value="ACAD"/>
    <property type="match status" value="1"/>
</dbReference>
<evidence type="ECO:0000256" key="7">
    <source>
        <dbReference type="SAM" id="Phobius"/>
    </source>
</evidence>
<dbReference type="Proteomes" id="UP000320876">
    <property type="component" value="Unassembled WGS sequence"/>
</dbReference>